<keyword evidence="1" id="KW-0812">Transmembrane</keyword>
<gene>
    <name evidence="2" type="ORF">MTP13_01110</name>
</gene>
<proteinExistence type="predicted"/>
<feature type="transmembrane region" description="Helical" evidence="1">
    <location>
        <begin position="196"/>
        <end position="215"/>
    </location>
</feature>
<accession>A0ABY4ATA6</accession>
<dbReference type="Proteomes" id="UP000831304">
    <property type="component" value="Chromosome"/>
</dbReference>
<keyword evidence="1" id="KW-1133">Transmembrane helix</keyword>
<protein>
    <submittedName>
        <fullName evidence="2">DUF1275 family protein</fullName>
    </submittedName>
</protein>
<reference evidence="2 3" key="1">
    <citation type="submission" date="2022-03" db="EMBL/GenBank/DDBJ databases">
        <title>Agromyces sp. isolated from the gut of P. brevitarsis seulensis larvae.</title>
        <authorList>
            <person name="Won M."/>
            <person name="Kwon S.-W."/>
        </authorList>
    </citation>
    <scope>NUCLEOTIDE SEQUENCE [LARGE SCALE GENOMIC DNA]</scope>
    <source>
        <strain evidence="2 3">KACC 16215</strain>
    </source>
</reference>
<keyword evidence="1" id="KW-0472">Membrane</keyword>
<feature type="transmembrane region" description="Helical" evidence="1">
    <location>
        <begin position="173"/>
        <end position="189"/>
    </location>
</feature>
<sequence>MTRNGGRVREVSRSGIALSVALGLVAGYVDAVGFIETGGLFVSFMSGNSTQAGVELWDVGLADALLPLALVAAFVVGVALGGVFGAHGTRRAWIVAAAAAAVAAAAAFGLADPDAAWRFGLLAAAMGALNTLFLAEGRARVAITYATGTLVSLGLALAALVTGRSRTAWRRPLLLWGSLAGGAVIGAAVHRALGGFALLAAAAGLVAIAAMLAVARARRAGEAPSAG</sequence>
<name>A0ABY4ATA6_9MICO</name>
<evidence type="ECO:0000313" key="2">
    <source>
        <dbReference type="EMBL" id="UOE26412.1"/>
    </source>
</evidence>
<dbReference type="EMBL" id="CP094533">
    <property type="protein sequence ID" value="UOE26412.1"/>
    <property type="molecule type" value="Genomic_DNA"/>
</dbReference>
<feature type="transmembrane region" description="Helical" evidence="1">
    <location>
        <begin position="117"/>
        <end position="135"/>
    </location>
</feature>
<dbReference type="PANTHER" id="PTHR37314:SF4">
    <property type="entry name" value="UPF0700 TRANSMEMBRANE PROTEIN YOAK"/>
    <property type="match status" value="1"/>
</dbReference>
<feature type="transmembrane region" description="Helical" evidence="1">
    <location>
        <begin position="142"/>
        <end position="161"/>
    </location>
</feature>
<evidence type="ECO:0000256" key="1">
    <source>
        <dbReference type="SAM" id="Phobius"/>
    </source>
</evidence>
<organism evidence="2 3">
    <name type="scientific">Agromyces soli</name>
    <dbReference type="NCBI Taxonomy" id="659012"/>
    <lineage>
        <taxon>Bacteria</taxon>
        <taxon>Bacillati</taxon>
        <taxon>Actinomycetota</taxon>
        <taxon>Actinomycetes</taxon>
        <taxon>Micrococcales</taxon>
        <taxon>Microbacteriaceae</taxon>
        <taxon>Agromyces</taxon>
    </lineage>
</organism>
<evidence type="ECO:0000313" key="3">
    <source>
        <dbReference type="Proteomes" id="UP000831304"/>
    </source>
</evidence>
<dbReference type="RefSeq" id="WP_243569241.1">
    <property type="nucleotide sequence ID" value="NZ_BAAARD010000005.1"/>
</dbReference>
<dbReference type="PANTHER" id="PTHR37314">
    <property type="entry name" value="SLR0142 PROTEIN"/>
    <property type="match status" value="1"/>
</dbReference>
<keyword evidence="3" id="KW-1185">Reference proteome</keyword>
<dbReference type="Pfam" id="PF06912">
    <property type="entry name" value="DUF1275"/>
    <property type="match status" value="1"/>
</dbReference>
<feature type="transmembrane region" description="Helical" evidence="1">
    <location>
        <begin position="92"/>
        <end position="111"/>
    </location>
</feature>
<dbReference type="InterPro" id="IPR010699">
    <property type="entry name" value="DUF1275"/>
</dbReference>
<feature type="transmembrane region" description="Helical" evidence="1">
    <location>
        <begin position="64"/>
        <end position="85"/>
    </location>
</feature>